<evidence type="ECO:0000259" key="2">
    <source>
        <dbReference type="Pfam" id="PF26436"/>
    </source>
</evidence>
<reference evidence="5" key="1">
    <citation type="submission" date="2010-02" db="EMBL/GenBank/DDBJ databases">
        <title>Complete sequence of chromosome of Natrialba magadii ATCC 43099.</title>
        <authorList>
            <consortium name="US DOE Joint Genome Institute"/>
            <person name="Lucas S."/>
            <person name="Copeland A."/>
            <person name="Lapidus A."/>
            <person name="Cheng J.-F."/>
            <person name="Bruce D."/>
            <person name="Goodwin L."/>
            <person name="Pitluck S."/>
            <person name="Davenport K."/>
            <person name="Saunders E."/>
            <person name="Detter J.C."/>
            <person name="Han C."/>
            <person name="Tapia R."/>
            <person name="Land M."/>
            <person name="Hauser L."/>
            <person name="Kyrpides N."/>
            <person name="Mikhailova N."/>
            <person name="De Castro R.E."/>
            <person name="Maupin-Furlow J.A."/>
            <person name="Woyke T."/>
        </authorList>
    </citation>
    <scope>NUCLEOTIDE SEQUENCE [LARGE SCALE GENOMIC DNA]</scope>
    <source>
        <strain evidence="5">ATCC 43099 / DSM 3394 / CCM 3739 / CIP 104546 / IAM 13178 / JCM 8861 / NBRC 102185 / NCIMB 2190 / MS3</strain>
    </source>
</reference>
<reference evidence="3 5" key="2">
    <citation type="journal article" date="2012" name="BMC Genomics">
        <title>A comparative genomics perspective on the genetic content of the alkaliphilic haloarchaeon Natrialba magadii ATCC 43099T.</title>
        <authorList>
            <person name="Siddaramappa S."/>
            <person name="Challacombe J.F."/>
            <person name="Decastro R.E."/>
            <person name="Pfeiffer F."/>
            <person name="Sastre D.E."/>
            <person name="Gimenez M.I."/>
            <person name="Paggi R.A."/>
            <person name="Detter J.C."/>
            <person name="Davenport K.W."/>
            <person name="Goodwin L.A."/>
            <person name="Kyrpides N."/>
            <person name="Tapia R."/>
            <person name="Pitluck S."/>
            <person name="Lucas S."/>
            <person name="Woyke T."/>
            <person name="Maupin-Furlow J.A."/>
        </authorList>
    </citation>
    <scope>NUCLEOTIDE SEQUENCE [LARGE SCALE GENOMIC DNA]</scope>
    <source>
        <strain evidence="3">ATCC 43099</strain>
        <strain evidence="5">ATCC 43099 / DSM 3394 / CCM 3739 / CIP 104546 / IAM 13178 / JCM 8861 / NBRC 102185 / NCIMB 2190 / MS3</strain>
    </source>
</reference>
<dbReference type="KEGG" id="nmg:Nmag_2316"/>
<feature type="transmembrane region" description="Helical" evidence="1">
    <location>
        <begin position="52"/>
        <end position="68"/>
    </location>
</feature>
<evidence type="ECO:0000313" key="6">
    <source>
        <dbReference type="Proteomes" id="UP000011543"/>
    </source>
</evidence>
<dbReference type="RefSeq" id="WP_004215559.1">
    <property type="nucleotide sequence ID" value="NC_013922.1"/>
</dbReference>
<dbReference type="Proteomes" id="UP000001879">
    <property type="component" value="Chromosome"/>
</dbReference>
<protein>
    <recommendedName>
        <fullName evidence="2">DUF8119 domain-containing protein</fullName>
    </recommendedName>
</protein>
<dbReference type="STRING" id="547559.Nmag_2316"/>
<dbReference type="PaxDb" id="547559-Nmag_2316"/>
<keyword evidence="1" id="KW-0812">Transmembrane</keyword>
<feature type="transmembrane region" description="Helical" evidence="1">
    <location>
        <begin position="26"/>
        <end position="46"/>
    </location>
</feature>
<dbReference type="GeneID" id="8825168"/>
<proteinExistence type="predicted"/>
<gene>
    <name evidence="3" type="ordered locus">Nmag_2316</name>
    <name evidence="4" type="ORF">C500_08837</name>
</gene>
<keyword evidence="1" id="KW-1133">Transmembrane helix</keyword>
<reference evidence="4 6" key="3">
    <citation type="journal article" date="2014" name="PLoS Genet.">
        <title>Phylogenetically driven sequencing of extremely halophilic archaea reveals strategies for static and dynamic osmo-response.</title>
        <authorList>
            <person name="Becker E.A."/>
            <person name="Seitzer P.M."/>
            <person name="Tritt A."/>
            <person name="Larsen D."/>
            <person name="Krusor M."/>
            <person name="Yao A.I."/>
            <person name="Wu D."/>
            <person name="Madern D."/>
            <person name="Eisen J.A."/>
            <person name="Darling A.E."/>
            <person name="Facciotti M.T."/>
        </authorList>
    </citation>
    <scope>NUCLEOTIDE SEQUENCE [LARGE SCALE GENOMIC DNA]</scope>
    <source>
        <strain evidence="6">ATCC 43099 / DSM 3394 / CCM 3739 / CIP 104546 / IAM 13178 / JCM 8861 / NBRC 102185 / NCIMB 2190 / MS3</strain>
        <strain evidence="4">MS-3</strain>
    </source>
</reference>
<dbReference type="AlphaFoldDB" id="D3SWZ7"/>
<dbReference type="PATRIC" id="fig|547559.17.peg.1739"/>
<keyword evidence="5" id="KW-1185">Reference proteome</keyword>
<evidence type="ECO:0000313" key="5">
    <source>
        <dbReference type="Proteomes" id="UP000001879"/>
    </source>
</evidence>
<dbReference type="HOGENOM" id="CLU_196456_0_0_2"/>
<keyword evidence="1" id="KW-0472">Membrane</keyword>
<evidence type="ECO:0000256" key="1">
    <source>
        <dbReference type="SAM" id="Phobius"/>
    </source>
</evidence>
<evidence type="ECO:0000313" key="4">
    <source>
        <dbReference type="EMBL" id="ELY30613.1"/>
    </source>
</evidence>
<dbReference type="InterPro" id="IPR058432">
    <property type="entry name" value="DUF8119"/>
</dbReference>
<dbReference type="Pfam" id="PF26436">
    <property type="entry name" value="DUF8119"/>
    <property type="match status" value="1"/>
</dbReference>
<reference evidence="3" key="4">
    <citation type="submission" date="2016-09" db="EMBL/GenBank/DDBJ databases">
        <authorList>
            <person name="Pfeiffer F."/>
        </authorList>
    </citation>
    <scope>NUCLEOTIDE SEQUENCE</scope>
    <source>
        <strain evidence="3">ATCC 43099</strain>
    </source>
</reference>
<dbReference type="EMBL" id="AOHS01000030">
    <property type="protein sequence ID" value="ELY30613.1"/>
    <property type="molecule type" value="Genomic_DNA"/>
</dbReference>
<dbReference type="eggNOG" id="arCOG06361">
    <property type="taxonomic scope" value="Archaea"/>
</dbReference>
<accession>D3SWZ7</accession>
<dbReference type="EMBL" id="CP001932">
    <property type="protein sequence ID" value="ADD05879.1"/>
    <property type="molecule type" value="Genomic_DNA"/>
</dbReference>
<feature type="domain" description="DUF8119" evidence="2">
    <location>
        <begin position="24"/>
        <end position="72"/>
    </location>
</feature>
<evidence type="ECO:0000313" key="3">
    <source>
        <dbReference type="EMBL" id="ADD05879.1"/>
    </source>
</evidence>
<sequence>MSDGSSHSSTRSTPSGRAILGGIGRVIADAILIGAFVLLLTLLFLQTGWPRWVFYAVLFLGVAGYVSITRPW</sequence>
<organism evidence="3 5">
    <name type="scientific">Natrialba magadii (strain ATCC 43099 / DSM 3394 / CCM 3739 / CIP 104546 / IAM 13178 / JCM 8861 / NBRC 102185 / NCIMB 2190 / MS3)</name>
    <name type="common">Natronobacterium magadii</name>
    <dbReference type="NCBI Taxonomy" id="547559"/>
    <lineage>
        <taxon>Archaea</taxon>
        <taxon>Methanobacteriati</taxon>
        <taxon>Methanobacteriota</taxon>
        <taxon>Stenosarchaea group</taxon>
        <taxon>Halobacteria</taxon>
        <taxon>Halobacteriales</taxon>
        <taxon>Natrialbaceae</taxon>
        <taxon>Natrialba</taxon>
    </lineage>
</organism>
<dbReference type="Proteomes" id="UP000011543">
    <property type="component" value="Unassembled WGS sequence"/>
</dbReference>
<name>D3SWZ7_NATMM</name>